<dbReference type="Pfam" id="PF00072">
    <property type="entry name" value="Response_reg"/>
    <property type="match status" value="1"/>
</dbReference>
<dbReference type="EMBL" id="DSDO01000301">
    <property type="protein sequence ID" value="HDR46907.1"/>
    <property type="molecule type" value="Genomic_DNA"/>
</dbReference>
<dbReference type="InterPro" id="IPR025497">
    <property type="entry name" value="PatA-like_N"/>
</dbReference>
<dbReference type="CDD" id="cd00156">
    <property type="entry name" value="REC"/>
    <property type="match status" value="1"/>
</dbReference>
<comment type="caution">
    <text evidence="3">The sequence shown here is derived from an EMBL/GenBank/DDBJ whole genome shotgun (WGS) entry which is preliminary data.</text>
</comment>
<organism evidence="3">
    <name type="scientific">Geoalkalibacter subterraneus</name>
    <dbReference type="NCBI Taxonomy" id="483547"/>
    <lineage>
        <taxon>Bacteria</taxon>
        <taxon>Pseudomonadati</taxon>
        <taxon>Thermodesulfobacteriota</taxon>
        <taxon>Desulfuromonadia</taxon>
        <taxon>Desulfuromonadales</taxon>
        <taxon>Geoalkalibacteraceae</taxon>
        <taxon>Geoalkalibacter</taxon>
    </lineage>
</organism>
<sequence length="540" mass="59903">MAPTMSLVGNLEDLGLGDILQIVSLSRKSGVLSLQRKQDEGRIYFSNGQVIKAWSNSGYDNIGDLLSRKGLVTDRLLERALAIQRKSGIRKRIGAILCEHFEIPRDQIEETVREQTERIVYDFFTWDRGTFEFELGEPEELAATNFNPLQFMLEQGLNPQWLALEGTRLKDEGGEIYFSRKSEQQVSLGGSIDPQTRLVLVDDDCTTRDLLHSLLSQKGVNVAAFKDSRSLLDALAGWTPSKQSPPFVIDMIMATLDGEGIFGGLELAEILRKEWPRQRIFLMSDRVDASVKNRVAGLDIGQLIAKPSRNSFVEGFESLAVREFIDKLIGIVESPDEEEKAMFFDIGRDLSHEEGVNFLSYCKTGSATDLSVKIRTLVEEISSPLTPGSIVLPALQLAGEIFSRAVILRCRPGELVGIGQFGLEPFCGDAEAMIRETVISLAGDSVFSRTLKQPAPCIIAPQDSAEEIAFFARLGGRLPEEIFLGQIKCFDQVAYLLYGDNCPDNSPIVGVEPLEIFLLLAGLALEKELLQKELHRCRAV</sequence>
<dbReference type="SUPFAM" id="SSF52172">
    <property type="entry name" value="CheY-like"/>
    <property type="match status" value="1"/>
</dbReference>
<dbReference type="InterPro" id="IPR001789">
    <property type="entry name" value="Sig_transdc_resp-reg_receiver"/>
</dbReference>
<gene>
    <name evidence="3" type="ORF">ENN94_04320</name>
</gene>
<dbReference type="PANTHER" id="PTHR36304:SF4">
    <property type="entry name" value="DUF4388 DOMAIN-CONTAINING PROTEIN"/>
    <property type="match status" value="1"/>
</dbReference>
<name>A0A831LLA3_9BACT</name>
<evidence type="ECO:0000256" key="1">
    <source>
        <dbReference type="PROSITE-ProRule" id="PRU00169"/>
    </source>
</evidence>
<dbReference type="PANTHER" id="PTHR36304">
    <property type="entry name" value="DOMAIN GTPASE-ACTIVATING PROTEIN, PUTATIVE-RELATED-RELATED"/>
    <property type="match status" value="1"/>
</dbReference>
<proteinExistence type="predicted"/>
<dbReference type="Gene3D" id="3.40.50.2300">
    <property type="match status" value="1"/>
</dbReference>
<dbReference type="Proteomes" id="UP000886162">
    <property type="component" value="Unassembled WGS sequence"/>
</dbReference>
<feature type="domain" description="Response regulatory" evidence="2">
    <location>
        <begin position="197"/>
        <end position="321"/>
    </location>
</feature>
<evidence type="ECO:0000259" key="2">
    <source>
        <dbReference type="PROSITE" id="PS50110"/>
    </source>
</evidence>
<accession>A0A831LLA3</accession>
<reference evidence="3" key="1">
    <citation type="journal article" date="2020" name="mSystems">
        <title>Genome- and Community-Level Interaction Insights into Carbon Utilization and Element Cycling Functions of Hydrothermarchaeota in Hydrothermal Sediment.</title>
        <authorList>
            <person name="Zhou Z."/>
            <person name="Liu Y."/>
            <person name="Xu W."/>
            <person name="Pan J."/>
            <person name="Luo Z.H."/>
            <person name="Li M."/>
        </authorList>
    </citation>
    <scope>NUCLEOTIDE SEQUENCE [LARGE SCALE GENOMIC DNA]</scope>
    <source>
        <strain evidence="3">SpSt-1220</strain>
    </source>
</reference>
<dbReference type="Pfam" id="PF14332">
    <property type="entry name" value="DUF4388"/>
    <property type="match status" value="1"/>
</dbReference>
<dbReference type="SUPFAM" id="SSF160246">
    <property type="entry name" value="EspE N-terminal domain-like"/>
    <property type="match status" value="1"/>
</dbReference>
<dbReference type="InterPro" id="IPR011006">
    <property type="entry name" value="CheY-like_superfamily"/>
</dbReference>
<dbReference type="AlphaFoldDB" id="A0A831LLA3"/>
<protein>
    <submittedName>
        <fullName evidence="3">Response regulator</fullName>
    </submittedName>
</protein>
<dbReference type="PROSITE" id="PS50110">
    <property type="entry name" value="RESPONSE_REGULATORY"/>
    <property type="match status" value="1"/>
</dbReference>
<evidence type="ECO:0000313" key="3">
    <source>
        <dbReference type="EMBL" id="HDR46907.1"/>
    </source>
</evidence>
<comment type="caution">
    <text evidence="1">Lacks conserved residue(s) required for the propagation of feature annotation.</text>
</comment>
<dbReference type="GO" id="GO:0000160">
    <property type="term" value="P:phosphorelay signal transduction system"/>
    <property type="evidence" value="ECO:0007669"/>
    <property type="project" value="InterPro"/>
</dbReference>
<dbReference type="InterPro" id="IPR037257">
    <property type="entry name" value="T2SS_E_N_sf"/>
</dbReference>